<dbReference type="AlphaFoldDB" id="A0A820VTE0"/>
<dbReference type="Proteomes" id="UP000663866">
    <property type="component" value="Unassembled WGS sequence"/>
</dbReference>
<gene>
    <name evidence="7" type="ORF">OVN521_LOCUS41088</name>
</gene>
<reference evidence="7" key="1">
    <citation type="submission" date="2021-02" db="EMBL/GenBank/DDBJ databases">
        <authorList>
            <person name="Nowell W R."/>
        </authorList>
    </citation>
    <scope>NUCLEOTIDE SEQUENCE</scope>
</reference>
<keyword evidence="5 6" id="KW-0472">Membrane</keyword>
<evidence type="ECO:0000256" key="3">
    <source>
        <dbReference type="ARBA" id="ARBA00022729"/>
    </source>
</evidence>
<comment type="caution">
    <text evidence="7">The sequence shown here is derived from an EMBL/GenBank/DDBJ whole genome shotgun (WGS) entry which is preliminary data.</text>
</comment>
<evidence type="ECO:0000256" key="1">
    <source>
        <dbReference type="ARBA" id="ARBA00004167"/>
    </source>
</evidence>
<keyword evidence="4 6" id="KW-1133">Transmembrane helix</keyword>
<dbReference type="Pfam" id="PF09451">
    <property type="entry name" value="ATG27"/>
    <property type="match status" value="1"/>
</dbReference>
<proteinExistence type="predicted"/>
<keyword evidence="8" id="KW-1185">Reference proteome</keyword>
<dbReference type="PANTHER" id="PTHR15071">
    <property type="entry name" value="MANNOSE-6-PHOSPHATE RECEPTOR FAMILY MEMBER"/>
    <property type="match status" value="1"/>
</dbReference>
<evidence type="ECO:0000256" key="5">
    <source>
        <dbReference type="ARBA" id="ARBA00023136"/>
    </source>
</evidence>
<keyword evidence="2 6" id="KW-0812">Transmembrane</keyword>
<organism evidence="7 8">
    <name type="scientific">Rotaria magnacalcarata</name>
    <dbReference type="NCBI Taxonomy" id="392030"/>
    <lineage>
        <taxon>Eukaryota</taxon>
        <taxon>Metazoa</taxon>
        <taxon>Spiralia</taxon>
        <taxon>Gnathifera</taxon>
        <taxon>Rotifera</taxon>
        <taxon>Eurotatoria</taxon>
        <taxon>Bdelloidea</taxon>
        <taxon>Philodinida</taxon>
        <taxon>Philodinidae</taxon>
        <taxon>Rotaria</taxon>
    </lineage>
</organism>
<protein>
    <recommendedName>
        <fullName evidence="9">Cation-dependent mannose-6-phosphate receptor</fullName>
    </recommendedName>
</protein>
<feature type="transmembrane region" description="Helical" evidence="6">
    <location>
        <begin position="69"/>
        <end position="89"/>
    </location>
</feature>
<dbReference type="InterPro" id="IPR018939">
    <property type="entry name" value="Autophagy-rel_prot_27"/>
</dbReference>
<dbReference type="PANTHER" id="PTHR15071:SF0">
    <property type="entry name" value="MANNOSE 6-PHOSPHATE RECEPTOR-LIKE PROTEIN 1"/>
    <property type="match status" value="1"/>
</dbReference>
<evidence type="ECO:0000256" key="6">
    <source>
        <dbReference type="SAM" id="Phobius"/>
    </source>
</evidence>
<name>A0A820VTE0_9BILA</name>
<comment type="subcellular location">
    <subcellularLocation>
        <location evidence="1">Membrane</location>
        <topology evidence="1">Single-pass membrane protein</topology>
    </subcellularLocation>
</comment>
<evidence type="ECO:0000313" key="7">
    <source>
        <dbReference type="EMBL" id="CAF4506907.1"/>
    </source>
</evidence>
<evidence type="ECO:0000313" key="8">
    <source>
        <dbReference type="Proteomes" id="UP000663866"/>
    </source>
</evidence>
<keyword evidence="3" id="KW-0732">Signal</keyword>
<sequence length="140" mass="15191">MISNTTNCTPTLIINFNCNPKVKWLVPITNGTASAPEPTDVDLNTTMTFDYDGACLKNKVPKKGITGGAVFLIILFSVALVYFGVGMFYNGLIQHQSGIKLIPNAQFWIGLPLYFIEGVRTAISCSTCSTKPSQATYESV</sequence>
<evidence type="ECO:0000256" key="4">
    <source>
        <dbReference type="ARBA" id="ARBA00022989"/>
    </source>
</evidence>
<evidence type="ECO:0008006" key="9">
    <source>
        <dbReference type="Google" id="ProtNLM"/>
    </source>
</evidence>
<accession>A0A820VTE0</accession>
<dbReference type="EMBL" id="CAJOBG010054211">
    <property type="protein sequence ID" value="CAF4506907.1"/>
    <property type="molecule type" value="Genomic_DNA"/>
</dbReference>
<dbReference type="GO" id="GO:0000139">
    <property type="term" value="C:Golgi membrane"/>
    <property type="evidence" value="ECO:0007669"/>
    <property type="project" value="UniProtKB-SubCell"/>
</dbReference>
<evidence type="ECO:0000256" key="2">
    <source>
        <dbReference type="ARBA" id="ARBA00022692"/>
    </source>
</evidence>